<protein>
    <submittedName>
        <fullName evidence="1">Uncharacterized protein</fullName>
    </submittedName>
</protein>
<dbReference type="EMBL" id="BSUZ01000001">
    <property type="protein sequence ID" value="GMA87098.1"/>
    <property type="molecule type" value="Genomic_DNA"/>
</dbReference>
<accession>A0ABQ6JFZ5</accession>
<evidence type="ECO:0000313" key="2">
    <source>
        <dbReference type="Proteomes" id="UP001157017"/>
    </source>
</evidence>
<sequence>MAALHGDAERRHVGELDGVVLARQDRLGQVEADLLCVHVERGDELDVADVVVAELHVHQAGHGAVRVGVAVVLHALDERRGAVAGADDGNADGSHAVLL</sequence>
<gene>
    <name evidence="1" type="ORF">GCM10025868_23480</name>
</gene>
<name>A0ABQ6JFZ5_9ACTN</name>
<keyword evidence="2" id="KW-1185">Reference proteome</keyword>
<dbReference type="Proteomes" id="UP001157017">
    <property type="component" value="Unassembled WGS sequence"/>
</dbReference>
<evidence type="ECO:0000313" key="1">
    <source>
        <dbReference type="EMBL" id="GMA87098.1"/>
    </source>
</evidence>
<comment type="caution">
    <text evidence="1">The sequence shown here is derived from an EMBL/GenBank/DDBJ whole genome shotgun (WGS) entry which is preliminary data.</text>
</comment>
<proteinExistence type="predicted"/>
<organism evidence="1 2">
    <name type="scientific">Angustibacter aerolatus</name>
    <dbReference type="NCBI Taxonomy" id="1162965"/>
    <lineage>
        <taxon>Bacteria</taxon>
        <taxon>Bacillati</taxon>
        <taxon>Actinomycetota</taxon>
        <taxon>Actinomycetes</taxon>
        <taxon>Kineosporiales</taxon>
        <taxon>Kineosporiaceae</taxon>
    </lineage>
</organism>
<reference evidence="2" key="1">
    <citation type="journal article" date="2019" name="Int. J. Syst. Evol. Microbiol.">
        <title>The Global Catalogue of Microorganisms (GCM) 10K type strain sequencing project: providing services to taxonomists for standard genome sequencing and annotation.</title>
        <authorList>
            <consortium name="The Broad Institute Genomics Platform"/>
            <consortium name="The Broad Institute Genome Sequencing Center for Infectious Disease"/>
            <person name="Wu L."/>
            <person name="Ma J."/>
        </authorList>
    </citation>
    <scope>NUCLEOTIDE SEQUENCE [LARGE SCALE GENOMIC DNA]</scope>
    <source>
        <strain evidence="2">NBRC 108730</strain>
    </source>
</reference>